<keyword evidence="8" id="KW-1185">Reference proteome</keyword>
<dbReference type="GO" id="GO:0042753">
    <property type="term" value="P:positive regulation of circadian rhythm"/>
    <property type="evidence" value="ECO:0007669"/>
    <property type="project" value="InterPro"/>
</dbReference>
<feature type="compositionally biased region" description="Basic and acidic residues" evidence="5">
    <location>
        <begin position="120"/>
        <end position="134"/>
    </location>
</feature>
<comment type="similarity">
    <text evidence="2">Belongs to the EARLY FLOWERING 4 family.</text>
</comment>
<accession>A0AAW2CZ51</accession>
<sequence length="167" mass="19084">MTTPDYCSSTATTTTESTMSNPSSNHHHHHQNLTKTAAEERGDAEVWNSLNHNFRQVQTVLDRNRVLIQQVNENHQSRIPDNMVKNVALIQEINGNISKVVSLYSNLSSDFSSKFHQRTNKSDGSDKSESPPGPEWDHLLTRSIHQPYEVFLIYLSYFLPMLFVVDN</sequence>
<dbReference type="EMBL" id="JAZDWU010000005">
    <property type="protein sequence ID" value="KAL0003372.1"/>
    <property type="molecule type" value="Genomic_DNA"/>
</dbReference>
<organism evidence="7 8">
    <name type="scientific">Lithocarpus litseifolius</name>
    <dbReference type="NCBI Taxonomy" id="425828"/>
    <lineage>
        <taxon>Eukaryota</taxon>
        <taxon>Viridiplantae</taxon>
        <taxon>Streptophyta</taxon>
        <taxon>Embryophyta</taxon>
        <taxon>Tracheophyta</taxon>
        <taxon>Spermatophyta</taxon>
        <taxon>Magnoliopsida</taxon>
        <taxon>eudicotyledons</taxon>
        <taxon>Gunneridae</taxon>
        <taxon>Pentapetalae</taxon>
        <taxon>rosids</taxon>
        <taxon>fabids</taxon>
        <taxon>Fagales</taxon>
        <taxon>Fagaceae</taxon>
        <taxon>Lithocarpus</taxon>
    </lineage>
</organism>
<protein>
    <recommendedName>
        <fullName evidence="6">Protein EARLY FLOWERING 4 domain-containing protein</fullName>
    </recommendedName>
</protein>
<feature type="domain" description="Protein EARLY FLOWERING 4" evidence="6">
    <location>
        <begin position="42"/>
        <end position="121"/>
    </location>
</feature>
<gene>
    <name evidence="7" type="ORF">SO802_017153</name>
</gene>
<evidence type="ECO:0000313" key="7">
    <source>
        <dbReference type="EMBL" id="KAL0003372.1"/>
    </source>
</evidence>
<feature type="compositionally biased region" description="Low complexity" evidence="5">
    <location>
        <begin position="1"/>
        <end position="24"/>
    </location>
</feature>
<dbReference type="Pfam" id="PF07011">
    <property type="entry name" value="Elf4"/>
    <property type="match status" value="1"/>
</dbReference>
<dbReference type="InterPro" id="IPR040462">
    <property type="entry name" value="EARLY_FLOWERING_4"/>
</dbReference>
<dbReference type="GO" id="GO:0005634">
    <property type="term" value="C:nucleus"/>
    <property type="evidence" value="ECO:0007669"/>
    <property type="project" value="UniProtKB-SubCell"/>
</dbReference>
<proteinExistence type="inferred from homology"/>
<dbReference type="PANTHER" id="PTHR33469:SF5">
    <property type="entry name" value="PROTEIN EARLY FLOWERING 4"/>
    <property type="match status" value="1"/>
</dbReference>
<evidence type="ECO:0000256" key="2">
    <source>
        <dbReference type="ARBA" id="ARBA00009514"/>
    </source>
</evidence>
<comment type="caution">
    <text evidence="7">The sequence shown here is derived from an EMBL/GenBank/DDBJ whole genome shotgun (WGS) entry which is preliminary data.</text>
</comment>
<dbReference type="Proteomes" id="UP001459277">
    <property type="component" value="Unassembled WGS sequence"/>
</dbReference>
<keyword evidence="4" id="KW-0539">Nucleus</keyword>
<dbReference type="GO" id="GO:0048511">
    <property type="term" value="P:rhythmic process"/>
    <property type="evidence" value="ECO:0007669"/>
    <property type="project" value="UniProtKB-KW"/>
</dbReference>
<feature type="region of interest" description="Disordered" evidence="5">
    <location>
        <begin position="1"/>
        <end position="40"/>
    </location>
</feature>
<reference evidence="7 8" key="1">
    <citation type="submission" date="2024-01" db="EMBL/GenBank/DDBJ databases">
        <title>A telomere-to-telomere, gap-free genome of sweet tea (Lithocarpus litseifolius).</title>
        <authorList>
            <person name="Zhou J."/>
        </authorList>
    </citation>
    <scope>NUCLEOTIDE SEQUENCE [LARGE SCALE GENOMIC DNA]</scope>
    <source>
        <strain evidence="7">Zhou-2022a</strain>
        <tissue evidence="7">Leaf</tissue>
    </source>
</reference>
<feature type="region of interest" description="Disordered" evidence="5">
    <location>
        <begin position="114"/>
        <end position="134"/>
    </location>
</feature>
<keyword evidence="3" id="KW-0090">Biological rhythms</keyword>
<evidence type="ECO:0000256" key="4">
    <source>
        <dbReference type="ARBA" id="ARBA00023242"/>
    </source>
</evidence>
<evidence type="ECO:0000259" key="6">
    <source>
        <dbReference type="Pfam" id="PF07011"/>
    </source>
</evidence>
<comment type="subcellular location">
    <subcellularLocation>
        <location evidence="1">Nucleus</location>
    </subcellularLocation>
</comment>
<dbReference type="InterPro" id="IPR009741">
    <property type="entry name" value="EARLY_FLOWERING_4_dom"/>
</dbReference>
<evidence type="ECO:0000313" key="8">
    <source>
        <dbReference type="Proteomes" id="UP001459277"/>
    </source>
</evidence>
<name>A0AAW2CZ51_9ROSI</name>
<dbReference type="PANTHER" id="PTHR33469">
    <property type="entry name" value="PROTEIN ELF4-LIKE 4"/>
    <property type="match status" value="1"/>
</dbReference>
<dbReference type="GO" id="GO:0009649">
    <property type="term" value="P:entrainment of circadian clock"/>
    <property type="evidence" value="ECO:0007669"/>
    <property type="project" value="TreeGrafter"/>
</dbReference>
<dbReference type="AlphaFoldDB" id="A0AAW2CZ51"/>
<evidence type="ECO:0000256" key="1">
    <source>
        <dbReference type="ARBA" id="ARBA00004123"/>
    </source>
</evidence>
<evidence type="ECO:0000256" key="3">
    <source>
        <dbReference type="ARBA" id="ARBA00023108"/>
    </source>
</evidence>
<evidence type="ECO:0000256" key="5">
    <source>
        <dbReference type="SAM" id="MobiDB-lite"/>
    </source>
</evidence>